<dbReference type="FunFam" id="3.40.50.720:FF:000475">
    <property type="entry name" value="NEDD8-activating enzyme E1 regulatory subunit"/>
    <property type="match status" value="1"/>
</dbReference>
<sequence>MDKYDRQLRLWGPEGQRRLATTHVLLIHASATGAETLKNLVLPGVQRFTILDDHVVSHADLSNNFFVSPAALGQPRAEVVTQLLLEMNGDVAGAARHAAPSAVLAQEPAFLDAFQLVIATQLLDDATAQLLSAQCLEKGIPLLVVNAYGLLGSLRVQVAEHTILDSKPDPPLHELRLSRPFPALQTYVDGFDLPQLSTIDHAHVPFVVILCQAMAQWREAHADQPVPKTFADKTAFKQLVQAMAWGPAGHEVNFTEAVDNAYKAYSTPLVPSDVAEVLALAKSKPLTARTSTYWFLARALAEFVDHNDGMLPITGVVPDMTASTDSYVALQQLYVLKAKEDAADVAQRVQAHLAAAGLPATRVSQDEVEAFCRNAYSLAVLRTRSIAEELKEVDLSAVDLEEEDSQQSPLVWYLLLRAVSSFVPAFRRYPGADPAMTSADAEWLLAKAQAIAHGSELAGWLTMQHAEEMTRFCEVELHNIAALMGGVASQEAVKLITRQFLPLNHTYVFNGINGSAATYAV</sequence>
<dbReference type="InterPro" id="IPR030667">
    <property type="entry name" value="APP-BP1"/>
</dbReference>
<dbReference type="InterPro" id="IPR045886">
    <property type="entry name" value="ThiF/MoeB/HesA"/>
</dbReference>
<dbReference type="InterPro" id="IPR000594">
    <property type="entry name" value="ThiF_NAD_FAD-bd"/>
</dbReference>
<dbReference type="Pfam" id="PF00899">
    <property type="entry name" value="ThiF"/>
    <property type="match status" value="1"/>
</dbReference>
<evidence type="ECO:0000256" key="2">
    <source>
        <dbReference type="ARBA" id="ARBA00006868"/>
    </source>
</evidence>
<dbReference type="AlphaFoldDB" id="A0AAD5L834"/>
<dbReference type="InterPro" id="IPR035985">
    <property type="entry name" value="Ubiquitin-activating_enz"/>
</dbReference>
<dbReference type="GO" id="GO:0045116">
    <property type="term" value="P:protein neddylation"/>
    <property type="evidence" value="ECO:0007669"/>
    <property type="project" value="UniProtKB-UniRule"/>
</dbReference>
<evidence type="ECO:0000256" key="4">
    <source>
        <dbReference type="ARBA" id="ARBA00022786"/>
    </source>
</evidence>
<dbReference type="EMBL" id="JAKCXM010000624">
    <property type="protein sequence ID" value="KAJ0392504.1"/>
    <property type="molecule type" value="Genomic_DNA"/>
</dbReference>
<keyword evidence="8" id="KW-1185">Reference proteome</keyword>
<dbReference type="Proteomes" id="UP001209570">
    <property type="component" value="Unassembled WGS sequence"/>
</dbReference>
<evidence type="ECO:0000256" key="1">
    <source>
        <dbReference type="ARBA" id="ARBA00005032"/>
    </source>
</evidence>
<protein>
    <recommendedName>
        <fullName evidence="3 5">NEDD8-activating enzyme E1 regulatory subunit</fullName>
    </recommendedName>
</protein>
<comment type="pathway">
    <text evidence="1 5">Protein modification; protein neddylation.</text>
</comment>
<dbReference type="GO" id="GO:0019781">
    <property type="term" value="F:NEDD8 activating enzyme activity"/>
    <property type="evidence" value="ECO:0007669"/>
    <property type="project" value="UniProtKB-UniRule"/>
</dbReference>
<feature type="domain" description="THIF-type NAD/FAD binding fold" evidence="6">
    <location>
        <begin position="4"/>
        <end position="502"/>
    </location>
</feature>
<reference evidence="7" key="1">
    <citation type="submission" date="2021-12" db="EMBL/GenBank/DDBJ databases">
        <title>Prjna785345.</title>
        <authorList>
            <person name="Rujirawat T."/>
            <person name="Krajaejun T."/>
        </authorList>
    </citation>
    <scope>NUCLEOTIDE SEQUENCE</scope>
    <source>
        <strain evidence="7">Pi057C3</strain>
    </source>
</reference>
<dbReference type="PANTHER" id="PTHR10953">
    <property type="entry name" value="UBIQUITIN-ACTIVATING ENZYME E1"/>
    <property type="match status" value="1"/>
</dbReference>
<comment type="caution">
    <text evidence="7">The sequence shown here is derived from an EMBL/GenBank/DDBJ whole genome shotgun (WGS) entry which is preliminary data.</text>
</comment>
<evidence type="ECO:0000256" key="5">
    <source>
        <dbReference type="PIRNR" id="PIRNR039099"/>
    </source>
</evidence>
<dbReference type="FunFam" id="3.40.50.720:FF:000860">
    <property type="entry name" value="NEDD8-activating enzyme E1 regulatory subunit"/>
    <property type="match status" value="1"/>
</dbReference>
<evidence type="ECO:0000313" key="8">
    <source>
        <dbReference type="Proteomes" id="UP001209570"/>
    </source>
</evidence>
<dbReference type="PANTHER" id="PTHR10953:SF29">
    <property type="entry name" value="NEDD8-ACTIVATING ENZYME E1 REGULATORY SUBUNIT"/>
    <property type="match status" value="1"/>
</dbReference>
<gene>
    <name evidence="7" type="ORF">P43SY_006565</name>
</gene>
<evidence type="ECO:0000256" key="3">
    <source>
        <dbReference type="ARBA" id="ARBA00015407"/>
    </source>
</evidence>
<dbReference type="GO" id="GO:0005737">
    <property type="term" value="C:cytoplasm"/>
    <property type="evidence" value="ECO:0007669"/>
    <property type="project" value="TreeGrafter"/>
</dbReference>
<organism evidence="7 8">
    <name type="scientific">Pythium insidiosum</name>
    <name type="common">Pythiosis disease agent</name>
    <dbReference type="NCBI Taxonomy" id="114742"/>
    <lineage>
        <taxon>Eukaryota</taxon>
        <taxon>Sar</taxon>
        <taxon>Stramenopiles</taxon>
        <taxon>Oomycota</taxon>
        <taxon>Peronosporomycetes</taxon>
        <taxon>Pythiales</taxon>
        <taxon>Pythiaceae</taxon>
        <taxon>Pythium</taxon>
    </lineage>
</organism>
<accession>A0AAD5L834</accession>
<keyword evidence="4 5" id="KW-0833">Ubl conjugation pathway</keyword>
<proteinExistence type="inferred from homology"/>
<evidence type="ECO:0000313" key="7">
    <source>
        <dbReference type="EMBL" id="KAJ0392504.1"/>
    </source>
</evidence>
<dbReference type="Gene3D" id="3.40.50.720">
    <property type="entry name" value="NAD(P)-binding Rossmann-like Domain"/>
    <property type="match status" value="2"/>
</dbReference>
<dbReference type="PIRSF" id="PIRSF039099">
    <property type="entry name" value="APP-BP1"/>
    <property type="match status" value="1"/>
</dbReference>
<dbReference type="SUPFAM" id="SSF69572">
    <property type="entry name" value="Activating enzymes of the ubiquitin-like proteins"/>
    <property type="match status" value="1"/>
</dbReference>
<comment type="similarity">
    <text evidence="2 5">Belongs to the ubiquitin-activating E1 family. ULA1 subfamily.</text>
</comment>
<evidence type="ECO:0000259" key="6">
    <source>
        <dbReference type="Pfam" id="PF00899"/>
    </source>
</evidence>
<name>A0AAD5L834_PYTIN</name>